<feature type="transmembrane region" description="Helical" evidence="7">
    <location>
        <begin position="288"/>
        <end position="310"/>
    </location>
</feature>
<dbReference type="GO" id="GO:0022857">
    <property type="term" value="F:transmembrane transporter activity"/>
    <property type="evidence" value="ECO:0007669"/>
    <property type="project" value="InterPro"/>
</dbReference>
<evidence type="ECO:0000256" key="4">
    <source>
        <dbReference type="ARBA" id="ARBA00022989"/>
    </source>
</evidence>
<dbReference type="GO" id="GO:0016020">
    <property type="term" value="C:membrane"/>
    <property type="evidence" value="ECO:0007669"/>
    <property type="project" value="UniProtKB-SubCell"/>
</dbReference>
<feature type="transmembrane region" description="Helical" evidence="7">
    <location>
        <begin position="209"/>
        <end position="230"/>
    </location>
</feature>
<dbReference type="PIRSF" id="PIRSF006060">
    <property type="entry name" value="AA_transporter"/>
    <property type="match status" value="1"/>
</dbReference>
<dbReference type="Gene3D" id="1.20.1740.10">
    <property type="entry name" value="Amino acid/polyamine transporter I"/>
    <property type="match status" value="1"/>
</dbReference>
<feature type="region of interest" description="Disordered" evidence="6">
    <location>
        <begin position="1"/>
        <end position="35"/>
    </location>
</feature>
<keyword evidence="5 7" id="KW-0472">Membrane</keyword>
<dbReference type="InterPro" id="IPR002293">
    <property type="entry name" value="AA/rel_permease1"/>
</dbReference>
<feature type="transmembrane region" description="Helical" evidence="7">
    <location>
        <begin position="389"/>
        <end position="407"/>
    </location>
</feature>
<evidence type="ECO:0000256" key="5">
    <source>
        <dbReference type="ARBA" id="ARBA00023136"/>
    </source>
</evidence>
<dbReference type="InterPro" id="IPR004840">
    <property type="entry name" value="Amino_acid_permease_CS"/>
</dbReference>
<keyword evidence="4 7" id="KW-1133">Transmembrane helix</keyword>
<evidence type="ECO:0000313" key="8">
    <source>
        <dbReference type="EMBL" id="OCK80086.1"/>
    </source>
</evidence>
<feature type="transmembrane region" description="Helical" evidence="7">
    <location>
        <begin position="250"/>
        <end position="267"/>
    </location>
</feature>
<evidence type="ECO:0000313" key="9">
    <source>
        <dbReference type="Proteomes" id="UP000250266"/>
    </source>
</evidence>
<keyword evidence="2" id="KW-0813">Transport</keyword>
<dbReference type="Pfam" id="PF13520">
    <property type="entry name" value="AA_permease_2"/>
    <property type="match status" value="1"/>
</dbReference>
<keyword evidence="3 7" id="KW-0812">Transmembrane</keyword>
<dbReference type="Proteomes" id="UP000250266">
    <property type="component" value="Unassembled WGS sequence"/>
</dbReference>
<evidence type="ECO:0000256" key="6">
    <source>
        <dbReference type="SAM" id="MobiDB-lite"/>
    </source>
</evidence>
<protein>
    <submittedName>
        <fullName evidence="8">Amino acid transporter</fullName>
    </submittedName>
</protein>
<feature type="transmembrane region" description="Helical" evidence="7">
    <location>
        <begin position="176"/>
        <end position="197"/>
    </location>
</feature>
<gene>
    <name evidence="8" type="ORF">K432DRAFT_426027</name>
</gene>
<evidence type="ECO:0000256" key="3">
    <source>
        <dbReference type="ARBA" id="ARBA00022692"/>
    </source>
</evidence>
<dbReference type="PANTHER" id="PTHR45649">
    <property type="entry name" value="AMINO-ACID PERMEASE BAT1"/>
    <property type="match status" value="1"/>
</dbReference>
<dbReference type="AlphaFoldDB" id="A0A8E2E9T2"/>
<proteinExistence type="predicted"/>
<dbReference type="PROSITE" id="PS00218">
    <property type="entry name" value="AMINO_ACID_PERMEASE_1"/>
    <property type="match status" value="1"/>
</dbReference>
<sequence length="524" mass="56534">MADDKDIEMTVNEGAHNSDAELPKSNQSNSQYGKRELDASIPQKNVTRFITLKPAVAFGLTVLSTWEGIAITLGAGLLNGGPTSLVWGLVLAAIGSTSIALSLGEMASITPVVGAQYRWTGLYAPRGVMTPAFWSLMQGWLTVFAWIALTASNSYVCAAMTQGLIGLNNPTYVPHLWHVTLLMWAYLALCVTLNVYARKVLVVVEMFGGIIHVAFFIATVVTLAVMGQRSSASYVFTSSSFGLSGWSNNGVEWCLGLLTSTSLLTGFDGVLHLSNEMKEAPKKVPQSMVLGVVINAVLAFGFILTLLFFIGDPMAALTSPTGYPVIQIYLSATGSIAGATVLTCFIIVPASVCQFSVFASVTRLVWAFSRDNGMPFSNFFSYVHPTLRMPTRALGLVAILCALIGLITVGSTAAFFAIISLGALGLYMSYLMPIFLFTLKKLQGEHPAYGPFSLGKLGIFINMYAVCWCIFVIIWLPFPSLLPVTAQNFNYAGPIMIGVLAIALVDWFVSGYRRFQVPTDPMKD</sequence>
<feature type="transmembrane region" description="Helical" evidence="7">
    <location>
        <begin position="490"/>
        <end position="509"/>
    </location>
</feature>
<dbReference type="GO" id="GO:0006865">
    <property type="term" value="P:amino acid transport"/>
    <property type="evidence" value="ECO:0007669"/>
    <property type="project" value="InterPro"/>
</dbReference>
<comment type="subcellular location">
    <subcellularLocation>
        <location evidence="1">Membrane</location>
        <topology evidence="1">Multi-pass membrane protein</topology>
    </subcellularLocation>
</comment>
<reference evidence="8 9" key="1">
    <citation type="journal article" date="2016" name="Nat. Commun.">
        <title>Ectomycorrhizal ecology is imprinted in the genome of the dominant symbiotic fungus Cenococcum geophilum.</title>
        <authorList>
            <consortium name="DOE Joint Genome Institute"/>
            <person name="Peter M."/>
            <person name="Kohler A."/>
            <person name="Ohm R.A."/>
            <person name="Kuo A."/>
            <person name="Krutzmann J."/>
            <person name="Morin E."/>
            <person name="Arend M."/>
            <person name="Barry K.W."/>
            <person name="Binder M."/>
            <person name="Choi C."/>
            <person name="Clum A."/>
            <person name="Copeland A."/>
            <person name="Grisel N."/>
            <person name="Haridas S."/>
            <person name="Kipfer T."/>
            <person name="LaButti K."/>
            <person name="Lindquist E."/>
            <person name="Lipzen A."/>
            <person name="Maire R."/>
            <person name="Meier B."/>
            <person name="Mihaltcheva S."/>
            <person name="Molinier V."/>
            <person name="Murat C."/>
            <person name="Poggeler S."/>
            <person name="Quandt C.A."/>
            <person name="Sperisen C."/>
            <person name="Tritt A."/>
            <person name="Tisserant E."/>
            <person name="Crous P.W."/>
            <person name="Henrissat B."/>
            <person name="Nehls U."/>
            <person name="Egli S."/>
            <person name="Spatafora J.W."/>
            <person name="Grigoriev I.V."/>
            <person name="Martin F.M."/>
        </authorList>
    </citation>
    <scope>NUCLEOTIDE SEQUENCE [LARGE SCALE GENOMIC DNA]</scope>
    <source>
        <strain evidence="8 9">CBS 459.81</strain>
    </source>
</reference>
<name>A0A8E2E9T2_9PEZI</name>
<feature type="transmembrane region" description="Helical" evidence="7">
    <location>
        <begin position="84"/>
        <end position="103"/>
    </location>
</feature>
<keyword evidence="9" id="KW-1185">Reference proteome</keyword>
<evidence type="ECO:0000256" key="7">
    <source>
        <dbReference type="SAM" id="Phobius"/>
    </source>
</evidence>
<feature type="transmembrane region" description="Helical" evidence="7">
    <location>
        <begin position="132"/>
        <end position="156"/>
    </location>
</feature>
<dbReference type="PANTHER" id="PTHR45649:SF5">
    <property type="entry name" value="GABA TRANSPORTER (EUROFUNG)-RELATED"/>
    <property type="match status" value="1"/>
</dbReference>
<dbReference type="OrthoDB" id="3257095at2759"/>
<accession>A0A8E2E9T2</accession>
<feature type="transmembrane region" description="Helical" evidence="7">
    <location>
        <begin position="457"/>
        <end position="478"/>
    </location>
</feature>
<feature type="transmembrane region" description="Helical" evidence="7">
    <location>
        <begin position="55"/>
        <end position="78"/>
    </location>
</feature>
<dbReference type="EMBL" id="KV744975">
    <property type="protein sequence ID" value="OCK80086.1"/>
    <property type="molecule type" value="Genomic_DNA"/>
</dbReference>
<feature type="transmembrane region" description="Helical" evidence="7">
    <location>
        <begin position="413"/>
        <end position="437"/>
    </location>
</feature>
<organism evidence="8 9">
    <name type="scientific">Lepidopterella palustris CBS 459.81</name>
    <dbReference type="NCBI Taxonomy" id="1314670"/>
    <lineage>
        <taxon>Eukaryota</taxon>
        <taxon>Fungi</taxon>
        <taxon>Dikarya</taxon>
        <taxon>Ascomycota</taxon>
        <taxon>Pezizomycotina</taxon>
        <taxon>Dothideomycetes</taxon>
        <taxon>Pleosporomycetidae</taxon>
        <taxon>Mytilinidiales</taxon>
        <taxon>Argynnaceae</taxon>
        <taxon>Lepidopterella</taxon>
    </lineage>
</organism>
<evidence type="ECO:0000256" key="1">
    <source>
        <dbReference type="ARBA" id="ARBA00004141"/>
    </source>
</evidence>
<evidence type="ECO:0000256" key="2">
    <source>
        <dbReference type="ARBA" id="ARBA00022448"/>
    </source>
</evidence>